<evidence type="ECO:0000313" key="1">
    <source>
        <dbReference type="EMBL" id="EEX19582.1"/>
    </source>
</evidence>
<reference evidence="1 2" key="1">
    <citation type="submission" date="2009-09" db="EMBL/GenBank/DDBJ databases">
        <authorList>
            <person name="Weinstock G."/>
            <person name="Sodergren E."/>
            <person name="Clifton S."/>
            <person name="Fulton L."/>
            <person name="Fulton B."/>
            <person name="Courtney L."/>
            <person name="Fronick C."/>
            <person name="Harrison M."/>
            <person name="Strong C."/>
            <person name="Farmer C."/>
            <person name="Delahaunty K."/>
            <person name="Markovic C."/>
            <person name="Hall O."/>
            <person name="Minx P."/>
            <person name="Tomlinson C."/>
            <person name="Mitreva M."/>
            <person name="Nelson J."/>
            <person name="Hou S."/>
            <person name="Wollam A."/>
            <person name="Pepin K.H."/>
            <person name="Johnson M."/>
            <person name="Bhonagiri V."/>
            <person name="Nash W.E."/>
            <person name="Warren W."/>
            <person name="Chinwalla A."/>
            <person name="Mardis E.R."/>
            <person name="Wilson R.K."/>
        </authorList>
    </citation>
    <scope>NUCLEOTIDE SEQUENCE [LARGE SCALE GENOMIC DNA]</scope>
    <source>
        <strain evidence="1 2">F0319</strain>
    </source>
</reference>
<accession>C9MLP8</accession>
<comment type="caution">
    <text evidence="1">The sequence shown here is derived from an EMBL/GenBank/DDBJ whole genome shotgun (WGS) entry which is preliminary data.</text>
</comment>
<dbReference type="Proteomes" id="UP000003327">
    <property type="component" value="Unassembled WGS sequence"/>
</dbReference>
<dbReference type="AlphaFoldDB" id="C9MLP8"/>
<evidence type="ECO:0000313" key="2">
    <source>
        <dbReference type="Proteomes" id="UP000003327"/>
    </source>
</evidence>
<protein>
    <submittedName>
        <fullName evidence="1">Uncharacterized protein</fullName>
    </submittedName>
</protein>
<gene>
    <name evidence="1" type="ORF">HMPREF0973_00523</name>
</gene>
<dbReference type="EMBL" id="ACVA01000013">
    <property type="protein sequence ID" value="EEX19582.1"/>
    <property type="molecule type" value="Genomic_DNA"/>
</dbReference>
<proteinExistence type="predicted"/>
<sequence length="166" mass="19525">MQTYQKNNVSLQAQSLILLISKDNLLTNKRLVLIIKQQYIMKLKELFQAYEFDEIYPHIGLMFPKGRHLRNEFRNAYDLLLSINPVLSKKQIRYQLMEDPDTNEMFFGADDHDFNGPWDVLLGKEVKKEPKVDLTDEELVANCLLNTVLIGRHPRPFDKDYQAIIK</sequence>
<organism evidence="1 2">
    <name type="scientific">Prevotella veroralis F0319</name>
    <dbReference type="NCBI Taxonomy" id="649761"/>
    <lineage>
        <taxon>Bacteria</taxon>
        <taxon>Pseudomonadati</taxon>
        <taxon>Bacteroidota</taxon>
        <taxon>Bacteroidia</taxon>
        <taxon>Bacteroidales</taxon>
        <taxon>Prevotellaceae</taxon>
        <taxon>Prevotella</taxon>
    </lineage>
</organism>
<name>C9MLP8_9BACT</name>
<dbReference type="HOGENOM" id="CLU_136195_0_0_10"/>
<keyword evidence="2" id="KW-1185">Reference proteome</keyword>